<sequence length="223" mass="24123">MNTKILYSALFVAALAVGTYFAIGGTSTPGGTGFDLAAQAQTAEEIDTSSIVEMTLGDENAPVKVIEYASFTCPHCASFHQNVFKQLKTNYIDTGKVHFTYREIYFDKPGLWAGMVARCAGPVRYFGISDALYAGQSEWLASRDLTGIHADLRKLAVKSGLDGAQVDACLADAEKAQAMYALFLKNAEADGIDSTPSFVIDGEKHSNMNYEEFTEILDAKLGE</sequence>
<evidence type="ECO:0000313" key="5">
    <source>
        <dbReference type="EMBL" id="SIO21438.1"/>
    </source>
</evidence>
<dbReference type="PANTHER" id="PTHR13887:SF56">
    <property type="entry name" value="THIOREDOXIN-LIKE REDUCTASE RV2466C"/>
    <property type="match status" value="1"/>
</dbReference>
<dbReference type="OrthoDB" id="8478320at2"/>
<dbReference type="PANTHER" id="PTHR13887">
    <property type="entry name" value="GLUTATHIONE S-TRANSFERASE KAPPA"/>
    <property type="match status" value="1"/>
</dbReference>
<dbReference type="InterPro" id="IPR012336">
    <property type="entry name" value="Thioredoxin-like_fold"/>
</dbReference>
<feature type="chain" id="PRO_5012862266" evidence="3">
    <location>
        <begin position="23"/>
        <end position="223"/>
    </location>
</feature>
<dbReference type="InterPro" id="IPR036249">
    <property type="entry name" value="Thioredoxin-like_sf"/>
</dbReference>
<name>A0A1N6HNL2_9RHOB</name>
<dbReference type="InterPro" id="IPR013766">
    <property type="entry name" value="Thioredoxin_domain"/>
</dbReference>
<evidence type="ECO:0000256" key="1">
    <source>
        <dbReference type="ARBA" id="ARBA00003565"/>
    </source>
</evidence>
<keyword evidence="5" id="KW-0413">Isomerase</keyword>
<evidence type="ECO:0000256" key="2">
    <source>
        <dbReference type="ARBA" id="ARBA00005791"/>
    </source>
</evidence>
<dbReference type="SUPFAM" id="SSF52833">
    <property type="entry name" value="Thioredoxin-like"/>
    <property type="match status" value="1"/>
</dbReference>
<organism evidence="5 6">
    <name type="scientific">Vannielia litorea</name>
    <dbReference type="NCBI Taxonomy" id="1217970"/>
    <lineage>
        <taxon>Bacteria</taxon>
        <taxon>Pseudomonadati</taxon>
        <taxon>Pseudomonadota</taxon>
        <taxon>Alphaproteobacteria</taxon>
        <taxon>Rhodobacterales</taxon>
        <taxon>Paracoccaceae</taxon>
        <taxon>Vannielia</taxon>
    </lineage>
</organism>
<feature type="domain" description="Thioredoxin" evidence="4">
    <location>
        <begin position="27"/>
        <end position="222"/>
    </location>
</feature>
<dbReference type="GO" id="GO:0016853">
    <property type="term" value="F:isomerase activity"/>
    <property type="evidence" value="ECO:0007669"/>
    <property type="project" value="UniProtKB-KW"/>
</dbReference>
<keyword evidence="3" id="KW-0732">Signal</keyword>
<keyword evidence="6" id="KW-1185">Reference proteome</keyword>
<evidence type="ECO:0000256" key="3">
    <source>
        <dbReference type="SAM" id="SignalP"/>
    </source>
</evidence>
<accession>A0A1N6HNL2</accession>
<evidence type="ECO:0000259" key="4">
    <source>
        <dbReference type="PROSITE" id="PS51352"/>
    </source>
</evidence>
<feature type="signal peptide" evidence="3">
    <location>
        <begin position="1"/>
        <end position="22"/>
    </location>
</feature>
<dbReference type="PROSITE" id="PS51352">
    <property type="entry name" value="THIOREDOXIN_2"/>
    <property type="match status" value="1"/>
</dbReference>
<evidence type="ECO:0000313" key="6">
    <source>
        <dbReference type="Proteomes" id="UP000184932"/>
    </source>
</evidence>
<comment type="similarity">
    <text evidence="2">Belongs to the thioredoxin family. DsbA subfamily.</text>
</comment>
<comment type="function">
    <text evidence="1">May be required for disulfide bond formation in some proteins.</text>
</comment>
<dbReference type="Pfam" id="PF13462">
    <property type="entry name" value="Thioredoxin_4"/>
    <property type="match status" value="1"/>
</dbReference>
<dbReference type="STRING" id="1217970.SAMN05444002_3553"/>
<dbReference type="Proteomes" id="UP000184932">
    <property type="component" value="Unassembled WGS sequence"/>
</dbReference>
<reference evidence="6" key="1">
    <citation type="submission" date="2016-11" db="EMBL/GenBank/DDBJ databases">
        <authorList>
            <person name="Varghese N."/>
            <person name="Submissions S."/>
        </authorList>
    </citation>
    <scope>NUCLEOTIDE SEQUENCE [LARGE SCALE GENOMIC DNA]</scope>
    <source>
        <strain evidence="6">DSM 29440</strain>
    </source>
</reference>
<dbReference type="Gene3D" id="3.40.30.10">
    <property type="entry name" value="Glutaredoxin"/>
    <property type="match status" value="1"/>
</dbReference>
<dbReference type="EMBL" id="FSRL01000001">
    <property type="protein sequence ID" value="SIO21438.1"/>
    <property type="molecule type" value="Genomic_DNA"/>
</dbReference>
<protein>
    <submittedName>
        <fullName evidence="5">Protein-disulfide isomerase</fullName>
    </submittedName>
</protein>
<gene>
    <name evidence="5" type="ORF">SAMN05444002_3553</name>
</gene>
<dbReference type="AlphaFoldDB" id="A0A1N6HNL2"/>
<proteinExistence type="inferred from homology"/>
<dbReference type="RefSeq" id="WP_074257443.1">
    <property type="nucleotide sequence ID" value="NZ_FSRL01000001.1"/>
</dbReference>